<evidence type="ECO:0000256" key="3">
    <source>
        <dbReference type="ARBA" id="ARBA00023163"/>
    </source>
</evidence>
<evidence type="ECO:0000313" key="6">
    <source>
        <dbReference type="EMBL" id="MER6274149.1"/>
    </source>
</evidence>
<dbReference type="InterPro" id="IPR036271">
    <property type="entry name" value="Tet_transcr_reg_TetR-rel_C_sf"/>
</dbReference>
<evidence type="ECO:0000256" key="1">
    <source>
        <dbReference type="ARBA" id="ARBA00023015"/>
    </source>
</evidence>
<evidence type="ECO:0000256" key="2">
    <source>
        <dbReference type="ARBA" id="ARBA00023125"/>
    </source>
</evidence>
<evidence type="ECO:0000313" key="7">
    <source>
        <dbReference type="Proteomes" id="UP001490365"/>
    </source>
</evidence>
<evidence type="ECO:0000259" key="5">
    <source>
        <dbReference type="PROSITE" id="PS50977"/>
    </source>
</evidence>
<protein>
    <submittedName>
        <fullName evidence="6">TetR/AcrR family transcriptional regulator</fullName>
    </submittedName>
</protein>
<organism evidence="6 7">
    <name type="scientific">Streptomyces sp. 900105755</name>
    <dbReference type="NCBI Taxonomy" id="3154389"/>
    <lineage>
        <taxon>Bacteria</taxon>
        <taxon>Bacillati</taxon>
        <taxon>Actinomycetota</taxon>
        <taxon>Actinomycetes</taxon>
        <taxon>Kitasatosporales</taxon>
        <taxon>Streptomycetaceae</taxon>
        <taxon>Streptomyces</taxon>
    </lineage>
</organism>
<name>A0ABV1TVS7_9ACTN</name>
<sequence>MSRTKGKATRERLLAAADELFYTQGVQSVGVDLIARRAGSSKKSLYAIFGSKEALVLSYLEARQDAIKKRVMGELGRFDTPRERLLGIFEIVAEFFTGPDYHGCPFMSASVGSAIGSPIDLAHAKYRAWVRTLLTDLAVQAGVSDPEKVGREMHLLYDAANVASNADRDPSAAFTARAAAIAVLDHGTWSDDN</sequence>
<keyword evidence="1" id="KW-0805">Transcription regulation</keyword>
<dbReference type="InterPro" id="IPR009057">
    <property type="entry name" value="Homeodomain-like_sf"/>
</dbReference>
<dbReference type="Pfam" id="PF00440">
    <property type="entry name" value="TetR_N"/>
    <property type="match status" value="1"/>
</dbReference>
<keyword evidence="3" id="KW-0804">Transcription</keyword>
<comment type="caution">
    <text evidence="6">The sequence shown here is derived from an EMBL/GenBank/DDBJ whole genome shotgun (WGS) entry which is preliminary data.</text>
</comment>
<dbReference type="PRINTS" id="PR00455">
    <property type="entry name" value="HTHTETR"/>
</dbReference>
<dbReference type="PANTHER" id="PTHR47506">
    <property type="entry name" value="TRANSCRIPTIONAL REGULATORY PROTEIN"/>
    <property type="match status" value="1"/>
</dbReference>
<dbReference type="EMBL" id="JBEOZM010000043">
    <property type="protein sequence ID" value="MER6274149.1"/>
    <property type="molecule type" value="Genomic_DNA"/>
</dbReference>
<dbReference type="SUPFAM" id="SSF48498">
    <property type="entry name" value="Tetracyclin repressor-like, C-terminal domain"/>
    <property type="match status" value="1"/>
</dbReference>
<evidence type="ECO:0000256" key="4">
    <source>
        <dbReference type="PROSITE-ProRule" id="PRU00335"/>
    </source>
</evidence>
<keyword evidence="2 4" id="KW-0238">DNA-binding</keyword>
<feature type="DNA-binding region" description="H-T-H motif" evidence="4">
    <location>
        <begin position="30"/>
        <end position="49"/>
    </location>
</feature>
<dbReference type="RefSeq" id="WP_351962378.1">
    <property type="nucleotide sequence ID" value="NZ_JBEOZM010000043.1"/>
</dbReference>
<dbReference type="PANTHER" id="PTHR47506:SF1">
    <property type="entry name" value="HTH-TYPE TRANSCRIPTIONAL REGULATOR YJDC"/>
    <property type="match status" value="1"/>
</dbReference>
<proteinExistence type="predicted"/>
<gene>
    <name evidence="6" type="ORF">ABT211_43940</name>
</gene>
<dbReference type="SUPFAM" id="SSF46689">
    <property type="entry name" value="Homeodomain-like"/>
    <property type="match status" value="1"/>
</dbReference>
<feature type="domain" description="HTH tetR-type" evidence="5">
    <location>
        <begin position="7"/>
        <end position="67"/>
    </location>
</feature>
<dbReference type="InterPro" id="IPR001647">
    <property type="entry name" value="HTH_TetR"/>
</dbReference>
<reference evidence="6 7" key="1">
    <citation type="submission" date="2024-06" db="EMBL/GenBank/DDBJ databases">
        <title>The Natural Products Discovery Center: Release of the First 8490 Sequenced Strains for Exploring Actinobacteria Biosynthetic Diversity.</title>
        <authorList>
            <person name="Kalkreuter E."/>
            <person name="Kautsar S.A."/>
            <person name="Yang D."/>
            <person name="Bader C.D."/>
            <person name="Teijaro C.N."/>
            <person name="Fluegel L."/>
            <person name="Davis C.M."/>
            <person name="Simpson J.R."/>
            <person name="Lauterbach L."/>
            <person name="Steele A.D."/>
            <person name="Gui C."/>
            <person name="Meng S."/>
            <person name="Li G."/>
            <person name="Viehrig K."/>
            <person name="Ye F."/>
            <person name="Su P."/>
            <person name="Kiefer A.F."/>
            <person name="Nichols A."/>
            <person name="Cepeda A.J."/>
            <person name="Yan W."/>
            <person name="Fan B."/>
            <person name="Jiang Y."/>
            <person name="Adhikari A."/>
            <person name="Zheng C.-J."/>
            <person name="Schuster L."/>
            <person name="Cowan T.M."/>
            <person name="Smanski M.J."/>
            <person name="Chevrette M.G."/>
            <person name="De Carvalho L.P.S."/>
            <person name="Shen B."/>
        </authorList>
    </citation>
    <scope>NUCLEOTIDE SEQUENCE [LARGE SCALE GENOMIC DNA]</scope>
    <source>
        <strain evidence="6 7">NPDC001694</strain>
    </source>
</reference>
<keyword evidence="7" id="KW-1185">Reference proteome</keyword>
<dbReference type="Gene3D" id="1.10.357.10">
    <property type="entry name" value="Tetracycline Repressor, domain 2"/>
    <property type="match status" value="1"/>
</dbReference>
<accession>A0ABV1TVS7</accession>
<dbReference type="Proteomes" id="UP001490365">
    <property type="component" value="Unassembled WGS sequence"/>
</dbReference>
<dbReference type="PROSITE" id="PS50977">
    <property type="entry name" value="HTH_TETR_2"/>
    <property type="match status" value="1"/>
</dbReference>